<feature type="region of interest" description="Disordered" evidence="2">
    <location>
        <begin position="412"/>
        <end position="436"/>
    </location>
</feature>
<evidence type="ECO:0000313" key="4">
    <source>
        <dbReference type="EMBL" id="RDX68870.1"/>
    </source>
</evidence>
<protein>
    <recommendedName>
        <fullName evidence="3">Transposase (putative) gypsy type domain-containing protein</fullName>
    </recommendedName>
</protein>
<name>A0A371ES36_MUCPR</name>
<evidence type="ECO:0000256" key="1">
    <source>
        <dbReference type="SAM" id="Coils"/>
    </source>
</evidence>
<accession>A0A371ES36</accession>
<proteinExistence type="predicted"/>
<sequence length="645" mass="71923">MKSLRFLGSLSETGFLPFLSSPFPFWLGLKLTLPSFFAGGPSPGAAGFSQENRSPSRVASGADSLTSDGPQSSSSSGEVFPFEIWYRDNSEDDITEDPFSWVDAEVKKAFSEYIQGSLLLGLIKKFLRPGPWRVRLRHCLPDESVNNRASSEDGPFFYVYEPVFSKLGLKLPLTAFEKTILKALNVAPSQLHPNSWAFVRAFELLCEDLGRAPSLGVFFWFFRVKKTPKVGWMSLSSRPNRQLLKPFLESFKIFKSKFFKVCPGKSGPSLMFDSPGAPLFPLYWTSQPAVSITVVRKDLEKWEDEFISKLETLPRLFCSELIRGSGWPLLTSCLIFYRLLFFYQLPRFLIGFSMKLLKDLKQHMALAAEEGTSVAAEVPQAVMPLQEVPADLSPRSAHSEAVADWSAGNLEAEEEIPRRSTKRSRPEADSEELGRPSHSIWSRSKFITEVVDQNVLTPSEGSLVRQLGISGTLGTIQRLAGCSAILARAVEVEFGPMADQLARVDAEKQVWDQTRAQYENDLDLLKKTVAELQGEMQRSSDQHARAKDEWASREDALVAESELAKAKVSSLESDLAALKAKVIFQEGEMKVKNATISHRNAAMVKQYEYGFNHALAQTKILHPGLDLTGTDPYKEIVDGQIVDVP</sequence>
<dbReference type="Pfam" id="PF04195">
    <property type="entry name" value="Transposase_28"/>
    <property type="match status" value="1"/>
</dbReference>
<dbReference type="OrthoDB" id="1436780at2759"/>
<feature type="non-terminal residue" evidence="4">
    <location>
        <position position="1"/>
    </location>
</feature>
<dbReference type="PANTHER" id="PTHR31099">
    <property type="entry name" value="OS06G0165300 PROTEIN"/>
    <property type="match status" value="1"/>
</dbReference>
<gene>
    <name evidence="4" type="ORF">CR513_52095</name>
</gene>
<dbReference type="InterPro" id="IPR007321">
    <property type="entry name" value="Transposase_28"/>
</dbReference>
<organism evidence="4 5">
    <name type="scientific">Mucuna pruriens</name>
    <name type="common">Velvet bean</name>
    <name type="synonym">Dolichos pruriens</name>
    <dbReference type="NCBI Taxonomy" id="157652"/>
    <lineage>
        <taxon>Eukaryota</taxon>
        <taxon>Viridiplantae</taxon>
        <taxon>Streptophyta</taxon>
        <taxon>Embryophyta</taxon>
        <taxon>Tracheophyta</taxon>
        <taxon>Spermatophyta</taxon>
        <taxon>Magnoliopsida</taxon>
        <taxon>eudicotyledons</taxon>
        <taxon>Gunneridae</taxon>
        <taxon>Pentapetalae</taxon>
        <taxon>rosids</taxon>
        <taxon>fabids</taxon>
        <taxon>Fabales</taxon>
        <taxon>Fabaceae</taxon>
        <taxon>Papilionoideae</taxon>
        <taxon>50 kb inversion clade</taxon>
        <taxon>NPAAA clade</taxon>
        <taxon>indigoferoid/millettioid clade</taxon>
        <taxon>Phaseoleae</taxon>
        <taxon>Mucuna</taxon>
    </lineage>
</organism>
<evidence type="ECO:0000313" key="5">
    <source>
        <dbReference type="Proteomes" id="UP000257109"/>
    </source>
</evidence>
<dbReference type="PANTHER" id="PTHR31099:SF49">
    <property type="entry name" value="MYOSIN HEAVY CHAIN-LIKE PROTEIN"/>
    <property type="match status" value="1"/>
</dbReference>
<dbReference type="STRING" id="157652.A0A371ES36"/>
<feature type="domain" description="Transposase (putative) gypsy type" evidence="3">
    <location>
        <begin position="165"/>
        <end position="225"/>
    </location>
</feature>
<keyword evidence="5" id="KW-1185">Reference proteome</keyword>
<feature type="coiled-coil region" evidence="1">
    <location>
        <begin position="515"/>
        <end position="581"/>
    </location>
</feature>
<evidence type="ECO:0000256" key="2">
    <source>
        <dbReference type="SAM" id="MobiDB-lite"/>
    </source>
</evidence>
<dbReference type="AlphaFoldDB" id="A0A371ES36"/>
<dbReference type="Proteomes" id="UP000257109">
    <property type="component" value="Unassembled WGS sequence"/>
</dbReference>
<feature type="compositionally biased region" description="Polar residues" evidence="2">
    <location>
        <begin position="50"/>
        <end position="71"/>
    </location>
</feature>
<reference evidence="4" key="1">
    <citation type="submission" date="2018-05" db="EMBL/GenBank/DDBJ databases">
        <title>Draft genome of Mucuna pruriens seed.</title>
        <authorList>
            <person name="Nnadi N.E."/>
            <person name="Vos R."/>
            <person name="Hasami M.H."/>
            <person name="Devisetty U.K."/>
            <person name="Aguiy J.C."/>
        </authorList>
    </citation>
    <scope>NUCLEOTIDE SEQUENCE [LARGE SCALE GENOMIC DNA]</scope>
    <source>
        <strain evidence="4">JCA_2017</strain>
    </source>
</reference>
<evidence type="ECO:0000259" key="3">
    <source>
        <dbReference type="Pfam" id="PF04195"/>
    </source>
</evidence>
<comment type="caution">
    <text evidence="4">The sequence shown here is derived from an EMBL/GenBank/DDBJ whole genome shotgun (WGS) entry which is preliminary data.</text>
</comment>
<feature type="compositionally biased region" description="Basic and acidic residues" evidence="2">
    <location>
        <begin position="424"/>
        <end position="435"/>
    </location>
</feature>
<feature type="region of interest" description="Disordered" evidence="2">
    <location>
        <begin position="44"/>
        <end position="77"/>
    </location>
</feature>
<dbReference type="EMBL" id="QJKJ01012350">
    <property type="protein sequence ID" value="RDX68870.1"/>
    <property type="molecule type" value="Genomic_DNA"/>
</dbReference>
<keyword evidence="1" id="KW-0175">Coiled coil</keyword>